<protein>
    <submittedName>
        <fullName evidence="2">Uncharacterized protein</fullName>
    </submittedName>
</protein>
<evidence type="ECO:0000313" key="3">
    <source>
        <dbReference type="Proteomes" id="UP000822688"/>
    </source>
</evidence>
<proteinExistence type="predicted"/>
<dbReference type="AlphaFoldDB" id="A0A8T0HZ89"/>
<keyword evidence="3" id="KW-1185">Reference proteome</keyword>
<dbReference type="Proteomes" id="UP000822688">
    <property type="component" value="Chromosome 5"/>
</dbReference>
<reference evidence="2" key="1">
    <citation type="submission" date="2020-06" db="EMBL/GenBank/DDBJ databases">
        <title>WGS assembly of Ceratodon purpureus strain R40.</title>
        <authorList>
            <person name="Carey S.B."/>
            <person name="Jenkins J."/>
            <person name="Shu S."/>
            <person name="Lovell J.T."/>
            <person name="Sreedasyam A."/>
            <person name="Maumus F."/>
            <person name="Tiley G.P."/>
            <person name="Fernandez-Pozo N."/>
            <person name="Barry K."/>
            <person name="Chen C."/>
            <person name="Wang M."/>
            <person name="Lipzen A."/>
            <person name="Daum C."/>
            <person name="Saski C.A."/>
            <person name="Payton A.C."/>
            <person name="Mcbreen J.C."/>
            <person name="Conrad R.E."/>
            <person name="Kollar L.M."/>
            <person name="Olsson S."/>
            <person name="Huttunen S."/>
            <person name="Landis J.B."/>
            <person name="Wickett N.J."/>
            <person name="Johnson M.G."/>
            <person name="Rensing S.A."/>
            <person name="Grimwood J."/>
            <person name="Schmutz J."/>
            <person name="Mcdaniel S.F."/>
        </authorList>
    </citation>
    <scope>NUCLEOTIDE SEQUENCE</scope>
    <source>
        <strain evidence="2">R40</strain>
    </source>
</reference>
<sequence>MSSLCRWSPILMALLLQCELPCFSDSEVVSENQADAVSAASTACRSLASHRSIPEAATIGQDQ</sequence>
<dbReference type="EMBL" id="CM026425">
    <property type="protein sequence ID" value="KAG0575648.1"/>
    <property type="molecule type" value="Genomic_DNA"/>
</dbReference>
<comment type="caution">
    <text evidence="2">The sequence shown here is derived from an EMBL/GenBank/DDBJ whole genome shotgun (WGS) entry which is preliminary data.</text>
</comment>
<organism evidence="2 3">
    <name type="scientific">Ceratodon purpureus</name>
    <name type="common">Fire moss</name>
    <name type="synonym">Dicranum purpureum</name>
    <dbReference type="NCBI Taxonomy" id="3225"/>
    <lineage>
        <taxon>Eukaryota</taxon>
        <taxon>Viridiplantae</taxon>
        <taxon>Streptophyta</taxon>
        <taxon>Embryophyta</taxon>
        <taxon>Bryophyta</taxon>
        <taxon>Bryophytina</taxon>
        <taxon>Bryopsida</taxon>
        <taxon>Dicranidae</taxon>
        <taxon>Pseudoditrichales</taxon>
        <taxon>Ditrichaceae</taxon>
        <taxon>Ceratodon</taxon>
    </lineage>
</organism>
<name>A0A8T0HZ89_CERPU</name>
<evidence type="ECO:0000256" key="1">
    <source>
        <dbReference type="SAM" id="SignalP"/>
    </source>
</evidence>
<feature type="signal peptide" evidence="1">
    <location>
        <begin position="1"/>
        <end position="26"/>
    </location>
</feature>
<evidence type="ECO:0000313" key="2">
    <source>
        <dbReference type="EMBL" id="KAG0575648.1"/>
    </source>
</evidence>
<feature type="chain" id="PRO_5035854186" evidence="1">
    <location>
        <begin position="27"/>
        <end position="63"/>
    </location>
</feature>
<gene>
    <name evidence="2" type="ORF">KC19_5G020300</name>
</gene>
<accession>A0A8T0HZ89</accession>
<keyword evidence="1" id="KW-0732">Signal</keyword>